<feature type="region of interest" description="Disordered" evidence="1">
    <location>
        <begin position="150"/>
        <end position="170"/>
    </location>
</feature>
<evidence type="ECO:0000313" key="3">
    <source>
        <dbReference type="Proteomes" id="UP001152561"/>
    </source>
</evidence>
<sequence length="237" mass="26976">MLVSEVGPIYIGGKTEHVFNVDEYHISLPELADYCKSFGVVKLGKTYAVPSQGGDLVELKKDRDIYDIALFLHDGDTIDIYMCAEGQCSPVTSVLLSTLPIIERVETEEVEDSDYSSIDWTNSEEEEVTPTFQENDAPIVQEETEYIVQENADDEKQGVGNDDDDSDQYVDYDSDAHEELRIVKQDLRKFNREDRRNKKKEKTKGFLGEVGPDEGYDDIDKVMNLCLFLMMTLKEKS</sequence>
<dbReference type="EMBL" id="JAJAGQ010000011">
    <property type="protein sequence ID" value="KAJ8550217.1"/>
    <property type="molecule type" value="Genomic_DNA"/>
</dbReference>
<comment type="caution">
    <text evidence="2">The sequence shown here is derived from an EMBL/GenBank/DDBJ whole genome shotgun (WGS) entry which is preliminary data.</text>
</comment>
<dbReference type="Proteomes" id="UP001152561">
    <property type="component" value="Unassembled WGS sequence"/>
</dbReference>
<keyword evidence="3" id="KW-1185">Reference proteome</keyword>
<protein>
    <submittedName>
        <fullName evidence="2">Uncharacterized protein</fullName>
    </submittedName>
</protein>
<feature type="region of interest" description="Disordered" evidence="1">
    <location>
        <begin position="113"/>
        <end position="138"/>
    </location>
</feature>
<dbReference type="AlphaFoldDB" id="A0A9Q1RDQ9"/>
<accession>A0A9Q1RDQ9</accession>
<organism evidence="2 3">
    <name type="scientific">Anisodus acutangulus</name>
    <dbReference type="NCBI Taxonomy" id="402998"/>
    <lineage>
        <taxon>Eukaryota</taxon>
        <taxon>Viridiplantae</taxon>
        <taxon>Streptophyta</taxon>
        <taxon>Embryophyta</taxon>
        <taxon>Tracheophyta</taxon>
        <taxon>Spermatophyta</taxon>
        <taxon>Magnoliopsida</taxon>
        <taxon>eudicotyledons</taxon>
        <taxon>Gunneridae</taxon>
        <taxon>Pentapetalae</taxon>
        <taxon>asterids</taxon>
        <taxon>lamiids</taxon>
        <taxon>Solanales</taxon>
        <taxon>Solanaceae</taxon>
        <taxon>Solanoideae</taxon>
        <taxon>Hyoscyameae</taxon>
        <taxon>Anisodus</taxon>
    </lineage>
</organism>
<gene>
    <name evidence="2" type="ORF">K7X08_034143</name>
</gene>
<reference evidence="3" key="1">
    <citation type="journal article" date="2023" name="Proc. Natl. Acad. Sci. U.S.A.">
        <title>Genomic and structural basis for evolution of tropane alkaloid biosynthesis.</title>
        <authorList>
            <person name="Wanga Y.-J."/>
            <person name="Taina T."/>
            <person name="Yua J.-Y."/>
            <person name="Lia J."/>
            <person name="Xua B."/>
            <person name="Chenc J."/>
            <person name="D'Auriad J.C."/>
            <person name="Huanga J.-P."/>
            <person name="Huanga S.-X."/>
        </authorList>
    </citation>
    <scope>NUCLEOTIDE SEQUENCE [LARGE SCALE GENOMIC DNA]</scope>
    <source>
        <strain evidence="3">cv. KIB-2019</strain>
    </source>
</reference>
<evidence type="ECO:0000256" key="1">
    <source>
        <dbReference type="SAM" id="MobiDB-lite"/>
    </source>
</evidence>
<proteinExistence type="predicted"/>
<name>A0A9Q1RDQ9_9SOLA</name>
<feature type="region of interest" description="Disordered" evidence="1">
    <location>
        <begin position="194"/>
        <end position="213"/>
    </location>
</feature>
<dbReference type="OrthoDB" id="1328712at2759"/>
<feature type="compositionally biased region" description="Acidic residues" evidence="1">
    <location>
        <begin position="161"/>
        <end position="170"/>
    </location>
</feature>
<evidence type="ECO:0000313" key="2">
    <source>
        <dbReference type="EMBL" id="KAJ8550217.1"/>
    </source>
</evidence>